<evidence type="ECO:0000313" key="1">
    <source>
        <dbReference type="EMBL" id="ORE16773.1"/>
    </source>
</evidence>
<sequence length="117" mass="13148">MMASLTAHKWKQSLEDNLILALASTSVSLIYSPYRLKAIPLASIKIPVSIQSLPALVAEAPAIFKVLDVFDRLCVRSACPNVINDRCAPTLPIDNIQQLFLESKSRKRQWVLKHRHN</sequence>
<gene>
    <name evidence="1" type="ORF">BCV71DRAFT_227936</name>
</gene>
<proteinExistence type="predicted"/>
<reference evidence="1 2" key="1">
    <citation type="journal article" date="2016" name="Proc. Natl. Acad. Sci. U.S.A.">
        <title>Lipid metabolic changes in an early divergent fungus govern the establishment of a mutualistic symbiosis with endobacteria.</title>
        <authorList>
            <person name="Lastovetsky O.A."/>
            <person name="Gaspar M.L."/>
            <person name="Mondo S.J."/>
            <person name="LaButti K.M."/>
            <person name="Sandor L."/>
            <person name="Grigoriev I.V."/>
            <person name="Henry S.A."/>
            <person name="Pawlowska T.E."/>
        </authorList>
    </citation>
    <scope>NUCLEOTIDE SEQUENCE [LARGE SCALE GENOMIC DNA]</scope>
    <source>
        <strain evidence="1 2">ATCC 11559</strain>
    </source>
</reference>
<organism evidence="1 2">
    <name type="scientific">Rhizopus microsporus</name>
    <dbReference type="NCBI Taxonomy" id="58291"/>
    <lineage>
        <taxon>Eukaryota</taxon>
        <taxon>Fungi</taxon>
        <taxon>Fungi incertae sedis</taxon>
        <taxon>Mucoromycota</taxon>
        <taxon>Mucoromycotina</taxon>
        <taxon>Mucoromycetes</taxon>
        <taxon>Mucorales</taxon>
        <taxon>Mucorineae</taxon>
        <taxon>Rhizopodaceae</taxon>
        <taxon>Rhizopus</taxon>
    </lineage>
</organism>
<dbReference type="VEuPathDB" id="FungiDB:BCV72DRAFT_300249"/>
<dbReference type="EMBL" id="KV921375">
    <property type="protein sequence ID" value="ORE16773.1"/>
    <property type="molecule type" value="Genomic_DNA"/>
</dbReference>
<accession>A0A1X0RXI4</accession>
<dbReference type="AlphaFoldDB" id="A0A1X0RXI4"/>
<dbReference type="Proteomes" id="UP000242381">
    <property type="component" value="Unassembled WGS sequence"/>
</dbReference>
<protein>
    <submittedName>
        <fullName evidence="1">Uncharacterized protein</fullName>
    </submittedName>
</protein>
<name>A0A1X0RXI4_RHIZD</name>
<evidence type="ECO:0000313" key="2">
    <source>
        <dbReference type="Proteomes" id="UP000242381"/>
    </source>
</evidence>